<dbReference type="AlphaFoldDB" id="A0A6I0F308"/>
<gene>
    <name evidence="2" type="ORF">F9B85_01395</name>
</gene>
<dbReference type="Proteomes" id="UP000468766">
    <property type="component" value="Unassembled WGS sequence"/>
</dbReference>
<keyword evidence="1" id="KW-0812">Transmembrane</keyword>
<feature type="transmembrane region" description="Helical" evidence="1">
    <location>
        <begin position="25"/>
        <end position="44"/>
    </location>
</feature>
<comment type="caution">
    <text evidence="2">The sequence shown here is derived from an EMBL/GenBank/DDBJ whole genome shotgun (WGS) entry which is preliminary data.</text>
</comment>
<proteinExistence type="predicted"/>
<keyword evidence="3" id="KW-1185">Reference proteome</keyword>
<sequence>MGTKHPNEQRTFSTNRFSKATDGRVLFAIGLLFFILGLLLHYAGPQLDRLSQERVGFLEESESKKEPVEEEYEEENISFTEEYVEEEIVEIIEETTEETTEETIEEVIEKFVEKYVQKAVSSQERVDFFEEQENEQEAVPMEQEAKDLSITEHVELETIKATKNEVTLVEDNLTVVMDKVEAPVATYHEFTIFRGDTSEKVAKRLEEAGLIDNSQQFNSFMILQNYVRTIKVGTYYLSRSMSYEEMAAVITGRQ</sequence>
<keyword evidence="1" id="KW-0472">Membrane</keyword>
<dbReference type="Gene3D" id="3.30.1490.480">
    <property type="entry name" value="Endolytic murein transglycosylase"/>
    <property type="match status" value="1"/>
</dbReference>
<dbReference type="EMBL" id="WBXO01000001">
    <property type="protein sequence ID" value="KAB2954371.1"/>
    <property type="molecule type" value="Genomic_DNA"/>
</dbReference>
<reference evidence="2 3" key="1">
    <citation type="submission" date="2019-10" db="EMBL/GenBank/DDBJ databases">
        <title>Whole-genome sequence of the extremophile Heliorestis acidaminivorans DSM 24790.</title>
        <authorList>
            <person name="Kyndt J.A."/>
            <person name="Meyer T.E."/>
        </authorList>
    </citation>
    <scope>NUCLEOTIDE SEQUENCE [LARGE SCALE GENOMIC DNA]</scope>
    <source>
        <strain evidence="2 3">DSM 24790</strain>
    </source>
</reference>
<keyword evidence="1" id="KW-1133">Transmembrane helix</keyword>
<evidence type="ECO:0000256" key="1">
    <source>
        <dbReference type="SAM" id="Phobius"/>
    </source>
</evidence>
<name>A0A6I0F308_9FIRM</name>
<dbReference type="RefSeq" id="WP_151617817.1">
    <property type="nucleotide sequence ID" value="NZ_WBXO01000001.1"/>
</dbReference>
<protein>
    <submittedName>
        <fullName evidence="2">Endolytic transglycosylase MltG</fullName>
    </submittedName>
</protein>
<evidence type="ECO:0000313" key="2">
    <source>
        <dbReference type="EMBL" id="KAB2954371.1"/>
    </source>
</evidence>
<organism evidence="2 3">
    <name type="scientific">Heliorestis acidaminivorans</name>
    <dbReference type="NCBI Taxonomy" id="553427"/>
    <lineage>
        <taxon>Bacteria</taxon>
        <taxon>Bacillati</taxon>
        <taxon>Bacillota</taxon>
        <taxon>Clostridia</taxon>
        <taxon>Eubacteriales</taxon>
        <taxon>Heliobacteriaceae</taxon>
        <taxon>Heliorestis</taxon>
    </lineage>
</organism>
<dbReference type="OrthoDB" id="9792479at2"/>
<accession>A0A6I0F308</accession>
<evidence type="ECO:0000313" key="3">
    <source>
        <dbReference type="Proteomes" id="UP000468766"/>
    </source>
</evidence>